<evidence type="ECO:0000256" key="1">
    <source>
        <dbReference type="SAM" id="MobiDB-lite"/>
    </source>
</evidence>
<gene>
    <name evidence="2" type="ORF">DLJ46_31490</name>
</gene>
<accession>A0A317JSW8</accession>
<dbReference type="RefSeq" id="WP_109948115.1">
    <property type="nucleotide sequence ID" value="NZ_QGSU01000506.1"/>
</dbReference>
<sequence>MSSSGKKRSTLPGRRRVLLADDDLGVGVEGVPADAGGQQRRDRMPAESEQGRRERQRRDHDERGGVAAQQLVEGGVRGAVPDQVQRQRAEQRGRSDRQRRGGQRPSEQSRMPVNGRQRAGRPLR</sequence>
<organism evidence="2 3">
    <name type="scientific">Micromonospora globispora</name>
    <dbReference type="NCBI Taxonomy" id="1450148"/>
    <lineage>
        <taxon>Bacteria</taxon>
        <taxon>Bacillati</taxon>
        <taxon>Actinomycetota</taxon>
        <taxon>Actinomycetes</taxon>
        <taxon>Micromonosporales</taxon>
        <taxon>Micromonosporaceae</taxon>
        <taxon>Micromonospora</taxon>
    </lineage>
</organism>
<dbReference type="EMBL" id="QGSV01000438">
    <property type="protein sequence ID" value="PWU43478.1"/>
    <property type="molecule type" value="Genomic_DNA"/>
</dbReference>
<feature type="compositionally biased region" description="Basic and acidic residues" evidence="1">
    <location>
        <begin position="85"/>
        <end position="99"/>
    </location>
</feature>
<protein>
    <submittedName>
        <fullName evidence="2">Uncharacterized protein</fullName>
    </submittedName>
</protein>
<feature type="compositionally biased region" description="Basic and acidic residues" evidence="1">
    <location>
        <begin position="39"/>
        <end position="64"/>
    </location>
</feature>
<reference evidence="3" key="1">
    <citation type="submission" date="2018-05" db="EMBL/GenBank/DDBJ databases">
        <title>Micromonospora globispora sp. nov. and Micromonospora rugosa sp. nov., isolated from marine sediment.</title>
        <authorList>
            <person name="Carro L."/>
            <person name="Aysel V."/>
            <person name="Cetin D."/>
            <person name="Igual J.M."/>
            <person name="Klenk H.-P."/>
            <person name="Trujillo M.E."/>
            <person name="Sahin N."/>
        </authorList>
    </citation>
    <scope>NUCLEOTIDE SEQUENCE [LARGE SCALE GENOMIC DNA]</scope>
    <source>
        <strain evidence="3">S2904</strain>
    </source>
</reference>
<proteinExistence type="predicted"/>
<dbReference type="Proteomes" id="UP000245683">
    <property type="component" value="Unassembled WGS sequence"/>
</dbReference>
<feature type="region of interest" description="Disordered" evidence="1">
    <location>
        <begin position="1"/>
        <end position="124"/>
    </location>
</feature>
<dbReference type="AlphaFoldDB" id="A0A317JSW8"/>
<evidence type="ECO:0000313" key="3">
    <source>
        <dbReference type="Proteomes" id="UP000245683"/>
    </source>
</evidence>
<evidence type="ECO:0000313" key="2">
    <source>
        <dbReference type="EMBL" id="PWU43478.1"/>
    </source>
</evidence>
<name>A0A317JSW8_9ACTN</name>
<comment type="caution">
    <text evidence="2">The sequence shown here is derived from an EMBL/GenBank/DDBJ whole genome shotgun (WGS) entry which is preliminary data.</text>
</comment>
<keyword evidence="3" id="KW-1185">Reference proteome</keyword>
<feature type="compositionally biased region" description="Basic residues" evidence="1">
    <location>
        <begin position="1"/>
        <end position="17"/>
    </location>
</feature>